<sequence>MSTKYTVEGSVWIEEGGRVVCREHGGGYLTAAINAGEGPRIFTPLEEDWLYHPPEIAEEYSFNCEDCGGRTRQRASQGGDDG</sequence>
<reference evidence="1 2" key="1">
    <citation type="submission" date="2017-03" db="EMBL/GenBank/DDBJ databases">
        <authorList>
            <person name="Afonso C.L."/>
            <person name="Miller P.J."/>
            <person name="Scott M.A."/>
            <person name="Spackman E."/>
            <person name="Goraichik I."/>
            <person name="Dimitrov K.M."/>
            <person name="Suarez D.L."/>
            <person name="Swayne D.E."/>
        </authorList>
    </citation>
    <scope>NUCLEOTIDE SEQUENCE [LARGE SCALE GENOMIC DNA]</scope>
    <source>
        <strain evidence="1 2">Mu101</strain>
    </source>
</reference>
<gene>
    <name evidence="1" type="ORF">BLIN101_03335</name>
</gene>
<evidence type="ECO:0000313" key="2">
    <source>
        <dbReference type="Proteomes" id="UP000234498"/>
    </source>
</evidence>
<accession>A0A2H1KH76</accession>
<dbReference type="EMBL" id="FXZA01000037">
    <property type="protein sequence ID" value="SMX98918.1"/>
    <property type="molecule type" value="Genomic_DNA"/>
</dbReference>
<dbReference type="AlphaFoldDB" id="A0A2H1KH76"/>
<name>A0A2H1KH76_BRELN</name>
<proteinExistence type="predicted"/>
<organism evidence="1 2">
    <name type="scientific">Brevibacterium linens</name>
    <dbReference type="NCBI Taxonomy" id="1703"/>
    <lineage>
        <taxon>Bacteria</taxon>
        <taxon>Bacillati</taxon>
        <taxon>Actinomycetota</taxon>
        <taxon>Actinomycetes</taxon>
        <taxon>Micrococcales</taxon>
        <taxon>Brevibacteriaceae</taxon>
        <taxon>Brevibacterium</taxon>
    </lineage>
</organism>
<dbReference type="OrthoDB" id="9800754at2"/>
<evidence type="ECO:0000313" key="1">
    <source>
        <dbReference type="EMBL" id="SMX98918.1"/>
    </source>
</evidence>
<protein>
    <submittedName>
        <fullName evidence="1">Uncharacterized protein</fullName>
    </submittedName>
</protein>
<dbReference type="RefSeq" id="WP_101596777.1">
    <property type="nucleotide sequence ID" value="NZ_FXZA01000037.1"/>
</dbReference>
<dbReference type="Proteomes" id="UP000234498">
    <property type="component" value="Unassembled WGS sequence"/>
</dbReference>